<name>A0A916L8R7_MYCTX</name>
<reference evidence="3" key="1">
    <citation type="submission" date="2015-03" db="EMBL/GenBank/DDBJ databases">
        <authorList>
            <consortium name="Pathogen Informatics"/>
        </authorList>
    </citation>
    <scope>NUCLEOTIDE SEQUENCE [LARGE SCALE GENOMIC DNA]</scope>
    <source>
        <strain evidence="3">N09902308</strain>
    </source>
</reference>
<proteinExistence type="predicted"/>
<gene>
    <name evidence="2" type="ORF">ERS007739_00715</name>
</gene>
<organism evidence="2 3">
    <name type="scientific">Mycobacterium tuberculosis</name>
    <dbReference type="NCBI Taxonomy" id="1773"/>
    <lineage>
        <taxon>Bacteria</taxon>
        <taxon>Bacillati</taxon>
        <taxon>Actinomycetota</taxon>
        <taxon>Actinomycetes</taxon>
        <taxon>Mycobacteriales</taxon>
        <taxon>Mycobacteriaceae</taxon>
        <taxon>Mycobacterium</taxon>
        <taxon>Mycobacterium tuberculosis complex</taxon>
    </lineage>
</organism>
<feature type="region of interest" description="Disordered" evidence="1">
    <location>
        <begin position="1"/>
        <end position="27"/>
    </location>
</feature>
<comment type="caution">
    <text evidence="2">The sequence shown here is derived from an EMBL/GenBank/DDBJ whole genome shotgun (WGS) entry which is preliminary data.</text>
</comment>
<accession>A0A916L8R7</accession>
<evidence type="ECO:0000313" key="2">
    <source>
        <dbReference type="EMBL" id="COX12027.1"/>
    </source>
</evidence>
<dbReference type="EMBL" id="CSBK01000224">
    <property type="protein sequence ID" value="COX12027.1"/>
    <property type="molecule type" value="Genomic_DNA"/>
</dbReference>
<dbReference type="Proteomes" id="UP000039021">
    <property type="component" value="Unassembled WGS sequence"/>
</dbReference>
<feature type="compositionally biased region" description="Low complexity" evidence="1">
    <location>
        <begin position="8"/>
        <end position="22"/>
    </location>
</feature>
<dbReference type="AlphaFoldDB" id="A0A916L8R7"/>
<protein>
    <submittedName>
        <fullName evidence="2">Uncharacterized protein</fullName>
    </submittedName>
</protein>
<evidence type="ECO:0000256" key="1">
    <source>
        <dbReference type="SAM" id="MobiDB-lite"/>
    </source>
</evidence>
<evidence type="ECO:0000313" key="3">
    <source>
        <dbReference type="Proteomes" id="UP000039021"/>
    </source>
</evidence>
<sequence length="50" mass="5227">MSAAVHPSTGATTSATSRAQSTPRCGYSMEIRIRRARMSSRCRAPSAAAA</sequence>